<comment type="caution">
    <text evidence="2">The sequence shown here is derived from an EMBL/GenBank/DDBJ whole genome shotgun (WGS) entry which is preliminary data.</text>
</comment>
<dbReference type="SMART" id="SM00530">
    <property type="entry name" value="HTH_XRE"/>
    <property type="match status" value="1"/>
</dbReference>
<dbReference type="PROSITE" id="PS50943">
    <property type="entry name" value="HTH_CROC1"/>
    <property type="match status" value="1"/>
</dbReference>
<dbReference type="GO" id="GO:0003677">
    <property type="term" value="F:DNA binding"/>
    <property type="evidence" value="ECO:0007669"/>
    <property type="project" value="InterPro"/>
</dbReference>
<evidence type="ECO:0000313" key="3">
    <source>
        <dbReference type="Proteomes" id="UP000669179"/>
    </source>
</evidence>
<dbReference type="InterPro" id="IPR001387">
    <property type="entry name" value="Cro/C1-type_HTH"/>
</dbReference>
<gene>
    <name evidence="2" type="ORF">J4573_21085</name>
</gene>
<sequence length="279" mass="31492">MPSVRYRRIGSALRQAREAAGLTIEAAARRYGRSPGWISTTENGLQPIRVDDLGDLLDFYKVQDPILRESLLHLARQGRKKNWEREFQNHVSAASLDLASLEWDSSEICTFQPNLIPGLLQTPDYTRSLIAASLYDEDRRPDDFVRFRLARQRVLSKAQPPNYVAVIGEAALHQQVGSSEAMRTQLRQLREAAQLSHITVRILPYSAGAHLWLTGPFDLFRLLPPGRLTVSVFELFKQSSFVEDPKEVASHEQLFAHLLSGTLDEAHSLNVVDRILSTP</sequence>
<feature type="domain" description="HTH cro/C1-type" evidence="1">
    <location>
        <begin position="13"/>
        <end position="67"/>
    </location>
</feature>
<dbReference type="InterPro" id="IPR043917">
    <property type="entry name" value="DUF5753"/>
</dbReference>
<accession>A0A939PH16</accession>
<dbReference type="Proteomes" id="UP000669179">
    <property type="component" value="Unassembled WGS sequence"/>
</dbReference>
<dbReference type="Gene3D" id="1.10.260.40">
    <property type="entry name" value="lambda repressor-like DNA-binding domains"/>
    <property type="match status" value="1"/>
</dbReference>
<proteinExistence type="predicted"/>
<dbReference type="EMBL" id="JAGEOJ010000008">
    <property type="protein sequence ID" value="MBO2449609.1"/>
    <property type="molecule type" value="Genomic_DNA"/>
</dbReference>
<dbReference type="CDD" id="cd00093">
    <property type="entry name" value="HTH_XRE"/>
    <property type="match status" value="1"/>
</dbReference>
<dbReference type="Pfam" id="PF13560">
    <property type="entry name" value="HTH_31"/>
    <property type="match status" value="1"/>
</dbReference>
<name>A0A939PH16_9ACTN</name>
<dbReference type="SUPFAM" id="SSF47413">
    <property type="entry name" value="lambda repressor-like DNA-binding domains"/>
    <property type="match status" value="1"/>
</dbReference>
<dbReference type="AlphaFoldDB" id="A0A939PH16"/>
<dbReference type="Pfam" id="PF19054">
    <property type="entry name" value="DUF5753"/>
    <property type="match status" value="1"/>
</dbReference>
<reference evidence="2" key="1">
    <citation type="submission" date="2021-03" db="EMBL/GenBank/DDBJ databases">
        <authorList>
            <person name="Kanchanasin P."/>
            <person name="Saeng-In P."/>
            <person name="Phongsopitanun W."/>
            <person name="Yuki M."/>
            <person name="Kudo T."/>
            <person name="Ohkuma M."/>
            <person name="Tanasupawat S."/>
        </authorList>
    </citation>
    <scope>NUCLEOTIDE SEQUENCE</scope>
    <source>
        <strain evidence="2">GKU 128</strain>
    </source>
</reference>
<keyword evidence="3" id="KW-1185">Reference proteome</keyword>
<evidence type="ECO:0000259" key="1">
    <source>
        <dbReference type="PROSITE" id="PS50943"/>
    </source>
</evidence>
<protein>
    <submittedName>
        <fullName evidence="2">Helix-turn-helix domain-containing protein</fullName>
    </submittedName>
</protein>
<dbReference type="InterPro" id="IPR010982">
    <property type="entry name" value="Lambda_DNA-bd_dom_sf"/>
</dbReference>
<evidence type="ECO:0000313" key="2">
    <source>
        <dbReference type="EMBL" id="MBO2449609.1"/>
    </source>
</evidence>
<organism evidence="2 3">
    <name type="scientific">Actinomadura barringtoniae</name>
    <dbReference type="NCBI Taxonomy" id="1427535"/>
    <lineage>
        <taxon>Bacteria</taxon>
        <taxon>Bacillati</taxon>
        <taxon>Actinomycetota</taxon>
        <taxon>Actinomycetes</taxon>
        <taxon>Streptosporangiales</taxon>
        <taxon>Thermomonosporaceae</taxon>
        <taxon>Actinomadura</taxon>
    </lineage>
</organism>
<dbReference type="RefSeq" id="WP_208257487.1">
    <property type="nucleotide sequence ID" value="NZ_JAGEOJ010000008.1"/>
</dbReference>